<sequence length="69" mass="7693">MASQSQPLEPARYEQQPPVYPNGGPAQQLQRNQHAYGYNSSSHSPEVAELSLYRLNHAMTELPLTPSTK</sequence>
<protein>
    <submittedName>
        <fullName evidence="2">Uncharacterized protein</fullName>
    </submittedName>
</protein>
<dbReference type="EMBL" id="JAWHQM010000001">
    <property type="protein sequence ID" value="KAK5624340.1"/>
    <property type="molecule type" value="Genomic_DNA"/>
</dbReference>
<reference evidence="2 3" key="1">
    <citation type="submission" date="2023-10" db="EMBL/GenBank/DDBJ databases">
        <title>Draft genome sequence of Xylaria bambusicola isolate GMP-LS, the root and basal stem rot pathogen of sugarcane in Indonesia.</title>
        <authorList>
            <person name="Selvaraj P."/>
            <person name="Muralishankar V."/>
            <person name="Muruganantham S."/>
            <person name="Sp S."/>
            <person name="Haryani S."/>
            <person name="Lau K.J.X."/>
            <person name="Naqvi N.I."/>
        </authorList>
    </citation>
    <scope>NUCLEOTIDE SEQUENCE [LARGE SCALE GENOMIC DNA]</scope>
    <source>
        <strain evidence="2">GMP-LS</strain>
    </source>
</reference>
<evidence type="ECO:0000256" key="1">
    <source>
        <dbReference type="SAM" id="MobiDB-lite"/>
    </source>
</evidence>
<gene>
    <name evidence="2" type="ORF">RRF57_000056</name>
</gene>
<organism evidence="2 3">
    <name type="scientific">Xylaria bambusicola</name>
    <dbReference type="NCBI Taxonomy" id="326684"/>
    <lineage>
        <taxon>Eukaryota</taxon>
        <taxon>Fungi</taxon>
        <taxon>Dikarya</taxon>
        <taxon>Ascomycota</taxon>
        <taxon>Pezizomycotina</taxon>
        <taxon>Sordariomycetes</taxon>
        <taxon>Xylariomycetidae</taxon>
        <taxon>Xylariales</taxon>
        <taxon>Xylariaceae</taxon>
        <taxon>Xylaria</taxon>
    </lineage>
</organism>
<name>A0AAN7U361_9PEZI</name>
<feature type="compositionally biased region" description="Polar residues" evidence="1">
    <location>
        <begin position="25"/>
        <end position="43"/>
    </location>
</feature>
<feature type="region of interest" description="Disordered" evidence="1">
    <location>
        <begin position="1"/>
        <end position="43"/>
    </location>
</feature>
<dbReference type="Proteomes" id="UP001305414">
    <property type="component" value="Unassembled WGS sequence"/>
</dbReference>
<accession>A0AAN7U361</accession>
<evidence type="ECO:0000313" key="3">
    <source>
        <dbReference type="Proteomes" id="UP001305414"/>
    </source>
</evidence>
<dbReference type="AlphaFoldDB" id="A0AAN7U361"/>
<keyword evidence="3" id="KW-1185">Reference proteome</keyword>
<evidence type="ECO:0000313" key="2">
    <source>
        <dbReference type="EMBL" id="KAK5624340.1"/>
    </source>
</evidence>
<comment type="caution">
    <text evidence="2">The sequence shown here is derived from an EMBL/GenBank/DDBJ whole genome shotgun (WGS) entry which is preliminary data.</text>
</comment>
<proteinExistence type="predicted"/>